<dbReference type="Proteomes" id="UP000198282">
    <property type="component" value="Unassembled WGS sequence"/>
</dbReference>
<evidence type="ECO:0000256" key="2">
    <source>
        <dbReference type="SAM" id="MobiDB-lite"/>
    </source>
</evidence>
<evidence type="ECO:0000313" key="5">
    <source>
        <dbReference type="Proteomes" id="UP000198282"/>
    </source>
</evidence>
<dbReference type="RefSeq" id="WP_245878320.1">
    <property type="nucleotide sequence ID" value="NZ_FZOD01000012.1"/>
</dbReference>
<accession>A0A239FQE8</accession>
<dbReference type="InterPro" id="IPR018114">
    <property type="entry name" value="TRYPSIN_HIS"/>
</dbReference>
<dbReference type="InterPro" id="IPR050966">
    <property type="entry name" value="Glutamyl_endopeptidase"/>
</dbReference>
<keyword evidence="1 3" id="KW-0732">Signal</keyword>
<dbReference type="GO" id="GO:0004252">
    <property type="term" value="F:serine-type endopeptidase activity"/>
    <property type="evidence" value="ECO:0007669"/>
    <property type="project" value="InterPro"/>
</dbReference>
<dbReference type="InterPro" id="IPR043504">
    <property type="entry name" value="Peptidase_S1_PA_chymotrypsin"/>
</dbReference>
<protein>
    <submittedName>
        <fullName evidence="4">V8-like Glu-specific endopeptidase</fullName>
    </submittedName>
</protein>
<sequence length="405" mass="42200">MTPSLPLLATASLVAGLLCAPMIGATATEHRQQAADTPTQPVQPAGKASVAVPGRPDVVEHMTAPGTSDRRRVLSYWTPRRMAGAVPIDPLGTVTGMLGRLTIPAGPPRAATGMSGRPTRPTAPAGPLGLTAGIPRQPTVPNRLSKAAIEMAKWPAVPAGHRVAPAGEARGHLRGSAARISGARWNAGGSVARTTGRVFLTLGGTDFVCSASSVKGANRDLVVTAGHCVKDGTGAWADNWIFVPGYDAGRQPYGQFTARRMFVAGSWSRSADDSHDVGMVAVNPRNGTHLGDAVGGQDITFGAPRGRQTYGFGFPADSPYNGEHLVYCAGSLRDDPNDQTNDQGLRCDMTAGSSGGPWLSGFDPATGRGTLTSVSSFKYSDDRRTMYGPYFGESAKQLYATAQNS</sequence>
<feature type="region of interest" description="Disordered" evidence="2">
    <location>
        <begin position="108"/>
        <end position="137"/>
    </location>
</feature>
<proteinExistence type="predicted"/>
<gene>
    <name evidence="4" type="ORF">SAMN05216276_101219</name>
</gene>
<dbReference type="SUPFAM" id="SSF50494">
    <property type="entry name" value="Trypsin-like serine proteases"/>
    <property type="match status" value="1"/>
</dbReference>
<name>A0A239FQE8_9ACTN</name>
<dbReference type="AlphaFoldDB" id="A0A239FQE8"/>
<feature type="region of interest" description="Disordered" evidence="2">
    <location>
        <begin position="29"/>
        <end position="66"/>
    </location>
</feature>
<organism evidence="4 5">
    <name type="scientific">Streptosporangium subroseum</name>
    <dbReference type="NCBI Taxonomy" id="106412"/>
    <lineage>
        <taxon>Bacteria</taxon>
        <taxon>Bacillati</taxon>
        <taxon>Actinomycetota</taxon>
        <taxon>Actinomycetes</taxon>
        <taxon>Streptosporangiales</taxon>
        <taxon>Streptosporangiaceae</taxon>
        <taxon>Streptosporangium</taxon>
    </lineage>
</organism>
<dbReference type="InterPro" id="IPR009003">
    <property type="entry name" value="Peptidase_S1_PA"/>
</dbReference>
<dbReference type="PROSITE" id="PS00134">
    <property type="entry name" value="TRYPSIN_HIS"/>
    <property type="match status" value="1"/>
</dbReference>
<dbReference type="GO" id="GO:0006508">
    <property type="term" value="P:proteolysis"/>
    <property type="evidence" value="ECO:0007669"/>
    <property type="project" value="InterPro"/>
</dbReference>
<feature type="signal peptide" evidence="3">
    <location>
        <begin position="1"/>
        <end position="27"/>
    </location>
</feature>
<feature type="chain" id="PRO_5013099673" evidence="3">
    <location>
        <begin position="28"/>
        <end position="405"/>
    </location>
</feature>
<reference evidence="4 5" key="1">
    <citation type="submission" date="2017-06" db="EMBL/GenBank/DDBJ databases">
        <authorList>
            <person name="Kim H.J."/>
            <person name="Triplett B.A."/>
        </authorList>
    </citation>
    <scope>NUCLEOTIDE SEQUENCE [LARGE SCALE GENOMIC DNA]</scope>
    <source>
        <strain evidence="4 5">CGMCC 4.2132</strain>
    </source>
</reference>
<dbReference type="Gene3D" id="2.40.10.10">
    <property type="entry name" value="Trypsin-like serine proteases"/>
    <property type="match status" value="2"/>
</dbReference>
<evidence type="ECO:0000256" key="1">
    <source>
        <dbReference type="ARBA" id="ARBA00022729"/>
    </source>
</evidence>
<dbReference type="PANTHER" id="PTHR15462">
    <property type="entry name" value="SERINE PROTEASE"/>
    <property type="match status" value="1"/>
</dbReference>
<dbReference type="EMBL" id="FZOD01000012">
    <property type="protein sequence ID" value="SNS58432.1"/>
    <property type="molecule type" value="Genomic_DNA"/>
</dbReference>
<evidence type="ECO:0000313" key="4">
    <source>
        <dbReference type="EMBL" id="SNS58432.1"/>
    </source>
</evidence>
<keyword evidence="5" id="KW-1185">Reference proteome</keyword>
<evidence type="ECO:0000256" key="3">
    <source>
        <dbReference type="SAM" id="SignalP"/>
    </source>
</evidence>